<evidence type="ECO:0000256" key="1">
    <source>
        <dbReference type="SAM" id="MobiDB-lite"/>
    </source>
</evidence>
<comment type="caution">
    <text evidence="2">The sequence shown here is derived from an EMBL/GenBank/DDBJ whole genome shotgun (WGS) entry which is preliminary data.</text>
</comment>
<dbReference type="Proteomes" id="UP001606301">
    <property type="component" value="Unassembled WGS sequence"/>
</dbReference>
<protein>
    <submittedName>
        <fullName evidence="2">Uncharacterized protein</fullName>
    </submittedName>
</protein>
<proteinExistence type="predicted"/>
<feature type="region of interest" description="Disordered" evidence="1">
    <location>
        <begin position="1"/>
        <end position="34"/>
    </location>
</feature>
<dbReference type="RefSeq" id="WP_394402417.1">
    <property type="nucleotide sequence ID" value="NZ_JBIGHW010000053.1"/>
</dbReference>
<accession>A0ABW7FQH7</accession>
<reference evidence="2 3" key="1">
    <citation type="submission" date="2024-08" db="EMBL/GenBank/DDBJ databases">
        <authorList>
            <person name="Lu H."/>
        </authorList>
    </citation>
    <scope>NUCLEOTIDE SEQUENCE [LARGE SCALE GENOMIC DNA]</scope>
    <source>
        <strain evidence="2 3">LKC17W</strain>
    </source>
</reference>
<gene>
    <name evidence="2" type="ORF">ACG0Z3_23180</name>
</gene>
<feature type="non-terminal residue" evidence="2">
    <location>
        <position position="1"/>
    </location>
</feature>
<organism evidence="2 3">
    <name type="scientific">Pelomonas margarita</name>
    <dbReference type="NCBI Taxonomy" id="3299031"/>
    <lineage>
        <taxon>Bacteria</taxon>
        <taxon>Pseudomonadati</taxon>
        <taxon>Pseudomonadota</taxon>
        <taxon>Betaproteobacteria</taxon>
        <taxon>Burkholderiales</taxon>
        <taxon>Sphaerotilaceae</taxon>
        <taxon>Roseateles</taxon>
    </lineage>
</organism>
<evidence type="ECO:0000313" key="2">
    <source>
        <dbReference type="EMBL" id="MFG6443592.1"/>
    </source>
</evidence>
<sequence length="131" mass="14114">GAPAASKEPKGSACAGQNDISSNTSAVGMTERRNRQLVQRSLKAQMPTITVSCVGLTESEGPSAAIDVQDEFAHRPWQTKVHCRWESGVLRLTATNDFDTNGQALLDEFWDTVLACSSPVNPVHFDVEVVA</sequence>
<name>A0ABW7FQH7_9BURK</name>
<evidence type="ECO:0000313" key="3">
    <source>
        <dbReference type="Proteomes" id="UP001606301"/>
    </source>
</evidence>
<keyword evidence="3" id="KW-1185">Reference proteome</keyword>
<dbReference type="EMBL" id="JBIGHW010000053">
    <property type="protein sequence ID" value="MFG6443592.1"/>
    <property type="molecule type" value="Genomic_DNA"/>
</dbReference>
<feature type="compositionally biased region" description="Polar residues" evidence="1">
    <location>
        <begin position="18"/>
        <end position="27"/>
    </location>
</feature>